<sequence>MAAGSDEVSIFRLPDPENFSWTGQHLGLPVEPQKFGPQAGPPAQNSNTSWDHWVEMGWKSSFN</sequence>
<feature type="region of interest" description="Disordered" evidence="1">
    <location>
        <begin position="22"/>
        <end position="50"/>
    </location>
</feature>
<reference evidence="3" key="1">
    <citation type="submission" date="2013-01" db="EMBL/GenBank/DDBJ databases">
        <title>Draft Genome Sequence of a Mulberry Tree, Morus notabilis C.K. Schneid.</title>
        <authorList>
            <person name="He N."/>
            <person name="Zhao S."/>
        </authorList>
    </citation>
    <scope>NUCLEOTIDE SEQUENCE</scope>
</reference>
<dbReference type="AlphaFoldDB" id="W9S4R2"/>
<proteinExistence type="predicted"/>
<gene>
    <name evidence="2" type="ORF">L484_001404</name>
</gene>
<keyword evidence="3" id="KW-1185">Reference proteome</keyword>
<organism evidence="2 3">
    <name type="scientific">Morus notabilis</name>
    <dbReference type="NCBI Taxonomy" id="981085"/>
    <lineage>
        <taxon>Eukaryota</taxon>
        <taxon>Viridiplantae</taxon>
        <taxon>Streptophyta</taxon>
        <taxon>Embryophyta</taxon>
        <taxon>Tracheophyta</taxon>
        <taxon>Spermatophyta</taxon>
        <taxon>Magnoliopsida</taxon>
        <taxon>eudicotyledons</taxon>
        <taxon>Gunneridae</taxon>
        <taxon>Pentapetalae</taxon>
        <taxon>rosids</taxon>
        <taxon>fabids</taxon>
        <taxon>Rosales</taxon>
        <taxon>Moraceae</taxon>
        <taxon>Moreae</taxon>
        <taxon>Morus</taxon>
    </lineage>
</organism>
<evidence type="ECO:0000256" key="1">
    <source>
        <dbReference type="SAM" id="MobiDB-lite"/>
    </source>
</evidence>
<accession>W9S4R2</accession>
<dbReference type="Proteomes" id="UP000030645">
    <property type="component" value="Unassembled WGS sequence"/>
</dbReference>
<evidence type="ECO:0000313" key="2">
    <source>
        <dbReference type="EMBL" id="EXC25675.1"/>
    </source>
</evidence>
<name>W9S4R2_9ROSA</name>
<dbReference type="EMBL" id="KE346079">
    <property type="protein sequence ID" value="EXC25675.1"/>
    <property type="molecule type" value="Genomic_DNA"/>
</dbReference>
<protein>
    <submittedName>
        <fullName evidence="2">Uncharacterized protein</fullName>
    </submittedName>
</protein>
<evidence type="ECO:0000313" key="3">
    <source>
        <dbReference type="Proteomes" id="UP000030645"/>
    </source>
</evidence>